<feature type="region of interest" description="Disordered" evidence="5">
    <location>
        <begin position="397"/>
        <end position="428"/>
    </location>
</feature>
<keyword evidence="2 6" id="KW-0812">Transmembrane</keyword>
<keyword evidence="3 6" id="KW-1133">Transmembrane helix</keyword>
<keyword evidence="7" id="KW-0732">Signal</keyword>
<proteinExistence type="predicted"/>
<dbReference type="SUPFAM" id="SSF50630">
    <property type="entry name" value="Acid proteases"/>
    <property type="match status" value="1"/>
</dbReference>
<evidence type="ECO:0000256" key="1">
    <source>
        <dbReference type="ARBA" id="ARBA00004167"/>
    </source>
</evidence>
<dbReference type="InterPro" id="IPR051694">
    <property type="entry name" value="Immunoregulatory_rcpt-like"/>
</dbReference>
<feature type="compositionally biased region" description="Low complexity" evidence="5">
    <location>
        <begin position="407"/>
        <end position="418"/>
    </location>
</feature>
<accession>A0A9P8W2S7</accession>
<keyword evidence="4 6" id="KW-0472">Membrane</keyword>
<evidence type="ECO:0000256" key="7">
    <source>
        <dbReference type="SAM" id="SignalP"/>
    </source>
</evidence>
<feature type="transmembrane region" description="Helical" evidence="6">
    <location>
        <begin position="434"/>
        <end position="455"/>
    </location>
</feature>
<dbReference type="OrthoDB" id="5361565at2759"/>
<reference evidence="8 9" key="1">
    <citation type="journal article" date="2021" name="Nat. Commun.">
        <title>Genetic determinants of endophytism in the Arabidopsis root mycobiome.</title>
        <authorList>
            <person name="Mesny F."/>
            <person name="Miyauchi S."/>
            <person name="Thiergart T."/>
            <person name="Pickel B."/>
            <person name="Atanasova L."/>
            <person name="Karlsson M."/>
            <person name="Huettel B."/>
            <person name="Barry K.W."/>
            <person name="Haridas S."/>
            <person name="Chen C."/>
            <person name="Bauer D."/>
            <person name="Andreopoulos W."/>
            <person name="Pangilinan J."/>
            <person name="LaButti K."/>
            <person name="Riley R."/>
            <person name="Lipzen A."/>
            <person name="Clum A."/>
            <person name="Drula E."/>
            <person name="Henrissat B."/>
            <person name="Kohler A."/>
            <person name="Grigoriev I.V."/>
            <person name="Martin F.M."/>
            <person name="Hacquard S."/>
        </authorList>
    </citation>
    <scope>NUCLEOTIDE SEQUENCE [LARGE SCALE GENOMIC DNA]</scope>
    <source>
        <strain evidence="8 9">MPI-CAGE-CH-0241</strain>
    </source>
</reference>
<dbReference type="Proteomes" id="UP000777438">
    <property type="component" value="Unassembled WGS sequence"/>
</dbReference>
<feature type="chain" id="PRO_5040349904" description="Peptidase A1 domain-containing protein" evidence="7">
    <location>
        <begin position="22"/>
        <end position="544"/>
    </location>
</feature>
<evidence type="ECO:0000256" key="3">
    <source>
        <dbReference type="ARBA" id="ARBA00022989"/>
    </source>
</evidence>
<evidence type="ECO:0000313" key="9">
    <source>
        <dbReference type="Proteomes" id="UP000777438"/>
    </source>
</evidence>
<dbReference type="PANTHER" id="PTHR15549">
    <property type="entry name" value="PAIRED IMMUNOGLOBULIN-LIKE TYPE 2 RECEPTOR"/>
    <property type="match status" value="1"/>
</dbReference>
<evidence type="ECO:0000256" key="4">
    <source>
        <dbReference type="ARBA" id="ARBA00023136"/>
    </source>
</evidence>
<evidence type="ECO:0000256" key="6">
    <source>
        <dbReference type="SAM" id="Phobius"/>
    </source>
</evidence>
<evidence type="ECO:0000256" key="2">
    <source>
        <dbReference type="ARBA" id="ARBA00022692"/>
    </source>
</evidence>
<protein>
    <recommendedName>
        <fullName evidence="10">Peptidase A1 domain-containing protein</fullName>
    </recommendedName>
</protein>
<evidence type="ECO:0000313" key="8">
    <source>
        <dbReference type="EMBL" id="KAH6885772.1"/>
    </source>
</evidence>
<dbReference type="InterPro" id="IPR021109">
    <property type="entry name" value="Peptidase_aspartic_dom_sf"/>
</dbReference>
<feature type="compositionally biased region" description="Polar residues" evidence="5">
    <location>
        <begin position="397"/>
        <end position="406"/>
    </location>
</feature>
<dbReference type="GO" id="GO:0016020">
    <property type="term" value="C:membrane"/>
    <property type="evidence" value="ECO:0007669"/>
    <property type="project" value="UniProtKB-SubCell"/>
</dbReference>
<evidence type="ECO:0008006" key="10">
    <source>
        <dbReference type="Google" id="ProtNLM"/>
    </source>
</evidence>
<dbReference type="AlphaFoldDB" id="A0A9P8W2S7"/>
<name>A0A9P8W2S7_9HYPO</name>
<comment type="caution">
    <text evidence="8">The sequence shown here is derived from an EMBL/GenBank/DDBJ whole genome shotgun (WGS) entry which is preliminary data.</text>
</comment>
<comment type="subcellular location">
    <subcellularLocation>
        <location evidence="1">Membrane</location>
        <topology evidence="1">Single-pass membrane protein</topology>
    </subcellularLocation>
</comment>
<gene>
    <name evidence="8" type="ORF">B0T10DRAFT_550304</name>
</gene>
<dbReference type="Gene3D" id="2.40.70.10">
    <property type="entry name" value="Acid Proteases"/>
    <property type="match status" value="1"/>
</dbReference>
<dbReference type="GO" id="GO:0071944">
    <property type="term" value="C:cell periphery"/>
    <property type="evidence" value="ECO:0007669"/>
    <property type="project" value="UniProtKB-ARBA"/>
</dbReference>
<feature type="signal peptide" evidence="7">
    <location>
        <begin position="1"/>
        <end position="21"/>
    </location>
</feature>
<feature type="region of interest" description="Disordered" evidence="5">
    <location>
        <begin position="502"/>
        <end position="525"/>
    </location>
</feature>
<evidence type="ECO:0000256" key="5">
    <source>
        <dbReference type="SAM" id="MobiDB-lite"/>
    </source>
</evidence>
<keyword evidence="9" id="KW-1185">Reference proteome</keyword>
<dbReference type="EMBL" id="JAGPYM010000017">
    <property type="protein sequence ID" value="KAH6885772.1"/>
    <property type="molecule type" value="Genomic_DNA"/>
</dbReference>
<organism evidence="8 9">
    <name type="scientific">Thelonectria olida</name>
    <dbReference type="NCBI Taxonomy" id="1576542"/>
    <lineage>
        <taxon>Eukaryota</taxon>
        <taxon>Fungi</taxon>
        <taxon>Dikarya</taxon>
        <taxon>Ascomycota</taxon>
        <taxon>Pezizomycotina</taxon>
        <taxon>Sordariomycetes</taxon>
        <taxon>Hypocreomycetidae</taxon>
        <taxon>Hypocreales</taxon>
        <taxon>Nectriaceae</taxon>
        <taxon>Thelonectria</taxon>
    </lineage>
</organism>
<sequence length="544" mass="58300">MLSSLLTSLFVAGILLPGIEANNCSVEPLVLPLRNVTFPNGIGANRGIKLLLGDQTEGLRISTILNNTRVRNILDCPSDNVTDLIACQGASGSIYSTTDGSFKAVSDESDWDVEVIDPQPNDGSTTVVHGYDIANFSDVGAVIDDYPVEVWANQESVNLSALALGPASSTLERVVKHNLAPSCSWSLDYGSTSELHPRDGELIIGGVNEARFSKSKKMEFDMWGAGTSVNCPLQVLVADVILTNEDGDHSLFPDADSKISACIDTIQNSFTLTESMFEKFQKIGKHVDSDGLDFGPSVFPLDSESLLGSLKIRLSNGYESVIPHYELVNHQRGTDSQGKYAVLNSSRIAATVSYGQSDLGNDVPILGGVFLSQNYLQVDYETKKFWLSPQVANGTGTDKITATCTKDNSSSTSDASDSNPDDSDSSSSNLGVKIGVPVGVAAVAALGILGFFLWWRRRRAQKAIRMSDMSIPPTAATPVAASVIPHENFPKSPQSGFTQMSNHPTELGDYPKSPSPVTSPVPLHHQPTELDARVYAVELDSRAV</sequence>